<dbReference type="Gene3D" id="3.40.50.300">
    <property type="entry name" value="P-loop containing nucleotide triphosphate hydrolases"/>
    <property type="match status" value="2"/>
</dbReference>
<evidence type="ECO:0000313" key="8">
    <source>
        <dbReference type="Proteomes" id="UP000647339"/>
    </source>
</evidence>
<reference evidence="8" key="1">
    <citation type="journal article" date="2019" name="Int. J. Syst. Evol. Microbiol.">
        <title>The Global Catalogue of Microorganisms (GCM) 10K type strain sequencing project: providing services to taxonomists for standard genome sequencing and annotation.</title>
        <authorList>
            <consortium name="The Broad Institute Genomics Platform"/>
            <consortium name="The Broad Institute Genome Sequencing Center for Infectious Disease"/>
            <person name="Wu L."/>
            <person name="Ma J."/>
        </authorList>
    </citation>
    <scope>NUCLEOTIDE SEQUENCE [LARGE SCALE GENOMIC DNA]</scope>
    <source>
        <strain evidence="8">CGMCC 1.15407</strain>
    </source>
</reference>
<evidence type="ECO:0000259" key="6">
    <source>
        <dbReference type="Pfam" id="PF25794"/>
    </source>
</evidence>
<organism evidence="7 8">
    <name type="scientific">Echinicola rosea</name>
    <dbReference type="NCBI Taxonomy" id="1807691"/>
    <lineage>
        <taxon>Bacteria</taxon>
        <taxon>Pseudomonadati</taxon>
        <taxon>Bacteroidota</taxon>
        <taxon>Cytophagia</taxon>
        <taxon>Cytophagales</taxon>
        <taxon>Cyclobacteriaceae</taxon>
        <taxon>Echinicola</taxon>
    </lineage>
</organism>
<evidence type="ECO:0008006" key="9">
    <source>
        <dbReference type="Google" id="ProtNLM"/>
    </source>
</evidence>
<keyword evidence="2" id="KW-0378">Hydrolase</keyword>
<sequence>MKIKNIRQYRTFYKEIVRDLPNRNEHNMGTFRISENGKREFGWFEVYHGDKEGYGKAEQGIGNFLQSFLDMAKDGQAVYEFLQNAVDAGASHFTMAWGRDEIDGNHYVLIANNGKMFNFDSIRSILNVGSSTKTADSQSIGKFGIGFKLAHRLVGKENGLDELLSSEPSGPILFSWQNNEITNLASAETKIEPVDIDFKTHEDKIEIADKHPWLFKILITCFPGLPENEIVDENVILTNGEPANLPVFTSNEIGALQRWVSNYKDILNEETYKEGSLFFIKLGSGKENDLADKNLGEGVRFSLAILQETAEADKKAHQLLNTVQLNKDEPIHKPDLHYHYFKITKADHTEDYLFIRFGVTNKEELTNDQKTKFEKEDDIEVLFGFRGYNEIGDYFKGAPNFYLYFPLSEEVHNFNFVLHSNAFYKASSRTFLHKGTQGEDGINERLLRVIARRLETELLSIYENGQNKKFLDLYAALLTSSESHVYERQWVKEPFIDEITKVLKKLIPVRQFMSDNSFTLTHLQPKIKKTNIEVSPEIYGVSSFNWFYWGPESPDLIREKAFQKLNPLPFDIFTLLQKQEVATHVNKWLEQGPTRINVVFEELQYFNKERVQSDSFKNNLKALKLFHFDDGQLLSDNEIAQVQDDCYLIIHNNLASITETLKRIGLKINLTNLDDYDFFRNYSPYLNTNGQLRSQPKIFEIISNGKVELLSPSEKQSVFVALKDMIEEGRRKERLQELRLFQNAKGDCVRLKHLLKSTNKTWLAPYIINSTERSKEIETYLESDDSKIFNSVVQPFWYDIANKIISLSSSERQSVLSDVEFFFQQGNDEDGDNLSSATQSIFFNGEIKEVLAPFYHPQLSSLDFESYDEIQTLLDETFDVQVPDKEFLFGYELNCLKIDDNADILTSDNYTLNSKEISYFLQFAGNVGIDVFTNYYIIEEEGTLNLIKGAEKNYFTKGNTYLNTYIERHHKTLFVKLPNSLTEFGNLVPNRNEKLYSELVQLSTPDNSEELIEVVSTASLDIKIQLFNKLNEVVLSYRTDEISENKVKLEFLSELIGNDGLELKDVQDKISIETATYKIALADIDISNDQIIIHHEDLEIQLSRSKLLNLENEKSIPTILSFVELAVQNSLLTEKAAKRIFKISSENITDELIARVMNLVEDQDHKINNTDQLILLIHTASEGKCYLNDYNVETLSNEWLPLTGNYVLLDKEDKLEFYNDQGLLSSRYSDLTRKLNLRASDVYVYSNIEEENGNGQVNNLICCEFTFQNGVNSVILRKGENAIDLIEFLFLQWQRTPTNKRIKLDKISWENVLGFNPSLKVVANEIIESELVDDAILEWAKNERIEKERFLSYVGLHVSDSKIVKFRKWLLNAPDSLPNPISVDEINLNLISNTLVGLADGFFELNAKFVCDIKSIKHQTIEKLIGKLLESEKSLEIRLPIWHSETSISLGDETEMWPFHFDSESFALLLRGENKNTFSQLIKKYRVIYPSEVYYDFAESNHTKLDYQIDFYDCEEPVEHNEPFYISWLRDNNVKLFRCDKLLFEFSIDSDGSKATIGIIEYRNVEVQEDEDGQTIIYYERSLSLENLSEELNKLGFNDDSTLIDELIHSKDKMLSAFYHALTSSGRDDFDSDDSKKILDVLNERSLDEKRNEIIEEIKSNEKYSYKWFISYLEYLLTFEELSDTISQKSISFQRIERFYNDGIPSKKYFKLKGANSLIPLNIEAFENFSITLVFSNKLRENVLVEGVSKKGQDLLVYVPKGIEDKLVTNFDRVVNISINFTPVLDLLQRLATAFSNNEIITPWVSIEDSLPPLHFIYGPPGTGKTTKLVNTLVDKFEKDFSFKALILVPTNKAGDVLAKRLVQQNSQIGVLRIGGPTDPELEQMDEDIYQISVDENIFDSCNVIITTIHRLPYYQVSAEHGANFKLFDQDKAKWDLVIFDESSMIGLTYFAFALHALIAKEKIIIAGDPKQIPAVVDVSDKKLEELAMGDESIYKMLGIESFDPNEQHLRSTDSIDNLQIQYRSVEVIGNLFSTISYKSLLKHGRDFEERPIKELPNNFYAPIKSKISFIDLPIDVSNSIMEPKKLLYSPYHVYAGIIASELISNLDKCIDNNEKYTVGIISPYKAQAMLMNKLLTSSGISNNITVFCDTVHGFQGDECDIVLFVVNPNNTYYTGHPNSLLSKEYIYNVAISRAKDHLWIICPFNAIKNNWHVNKLMEVAGNNKTLVQADDLENYLFERKDYIIQNTYLTGHDNINVFGQVEMSYFIKAGATAIDIQLRK</sequence>
<dbReference type="PANTHER" id="PTHR43788:SF8">
    <property type="entry name" value="DNA-BINDING PROTEIN SMUBP-2"/>
    <property type="match status" value="1"/>
</dbReference>
<name>A0ABQ1VA48_9BACT</name>
<gene>
    <name evidence="7" type="ORF">GCM10011339_40860</name>
</gene>
<evidence type="ECO:0000313" key="7">
    <source>
        <dbReference type="EMBL" id="GGF48108.1"/>
    </source>
</evidence>
<keyword evidence="4" id="KW-0067">ATP-binding</keyword>
<accession>A0ABQ1VA48</accession>
<dbReference type="CDD" id="cd18808">
    <property type="entry name" value="SF1_C_Upf1"/>
    <property type="match status" value="1"/>
</dbReference>
<dbReference type="InterPro" id="IPR027417">
    <property type="entry name" value="P-loop_NTPase"/>
</dbReference>
<feature type="domain" description="DNA2/NAM7 helicase-like C-terminal" evidence="5">
    <location>
        <begin position="2014"/>
        <end position="2203"/>
    </location>
</feature>
<dbReference type="Gene3D" id="3.30.565.10">
    <property type="entry name" value="Histidine kinase-like ATPase, C-terminal domain"/>
    <property type="match status" value="1"/>
</dbReference>
<evidence type="ECO:0000256" key="3">
    <source>
        <dbReference type="ARBA" id="ARBA00022806"/>
    </source>
</evidence>
<keyword evidence="8" id="KW-1185">Reference proteome</keyword>
<dbReference type="EMBL" id="BMIU01000028">
    <property type="protein sequence ID" value="GGF48108.1"/>
    <property type="molecule type" value="Genomic_DNA"/>
</dbReference>
<dbReference type="Pfam" id="PF25794">
    <property type="entry name" value="SACS"/>
    <property type="match status" value="1"/>
</dbReference>
<dbReference type="InterPro" id="IPR036890">
    <property type="entry name" value="HATPase_C_sf"/>
</dbReference>
<dbReference type="SUPFAM" id="SSF55874">
    <property type="entry name" value="ATPase domain of HSP90 chaperone/DNA topoisomerase II/histidine kinase"/>
    <property type="match status" value="1"/>
</dbReference>
<dbReference type="InterPro" id="IPR050534">
    <property type="entry name" value="Coronavir_polyprotein_1ab"/>
</dbReference>
<dbReference type="InterPro" id="IPR047187">
    <property type="entry name" value="SF1_C_Upf1"/>
</dbReference>
<dbReference type="Pfam" id="PF13087">
    <property type="entry name" value="AAA_12"/>
    <property type="match status" value="1"/>
</dbReference>
<keyword evidence="1" id="KW-0547">Nucleotide-binding</keyword>
<evidence type="ECO:0000256" key="2">
    <source>
        <dbReference type="ARBA" id="ARBA00022801"/>
    </source>
</evidence>
<keyword evidence="3" id="KW-0347">Helicase</keyword>
<dbReference type="Proteomes" id="UP000647339">
    <property type="component" value="Unassembled WGS sequence"/>
</dbReference>
<evidence type="ECO:0000256" key="4">
    <source>
        <dbReference type="ARBA" id="ARBA00022840"/>
    </source>
</evidence>
<proteinExistence type="predicted"/>
<dbReference type="RefSeq" id="WP_137404113.1">
    <property type="nucleotide sequence ID" value="NZ_BMIU01000028.1"/>
</dbReference>
<dbReference type="SUPFAM" id="SSF52540">
    <property type="entry name" value="P-loop containing nucleoside triphosphate hydrolases"/>
    <property type="match status" value="1"/>
</dbReference>
<protein>
    <recommendedName>
        <fullName evidence="9">DNA2/NAM7 helicase-like C-terminal domain-containing protein</fullName>
    </recommendedName>
</protein>
<evidence type="ECO:0000259" key="5">
    <source>
        <dbReference type="Pfam" id="PF13087"/>
    </source>
</evidence>
<dbReference type="InterPro" id="IPR058210">
    <property type="entry name" value="SACS/Nov_dom"/>
</dbReference>
<dbReference type="PANTHER" id="PTHR43788">
    <property type="entry name" value="DNA2/NAM7 HELICASE FAMILY MEMBER"/>
    <property type="match status" value="1"/>
</dbReference>
<comment type="caution">
    <text evidence="7">The sequence shown here is derived from an EMBL/GenBank/DDBJ whole genome shotgun (WGS) entry which is preliminary data.</text>
</comment>
<feature type="domain" description="Sacsin/Nov" evidence="6">
    <location>
        <begin position="63"/>
        <end position="148"/>
    </location>
</feature>
<dbReference type="Pfam" id="PF13245">
    <property type="entry name" value="AAA_19"/>
    <property type="match status" value="1"/>
</dbReference>
<dbReference type="InterPro" id="IPR041679">
    <property type="entry name" value="DNA2/NAM7-like_C"/>
</dbReference>
<dbReference type="NCBIfam" id="NF047352">
    <property type="entry name" value="P_loop_sacsin"/>
    <property type="match status" value="1"/>
</dbReference>
<evidence type="ECO:0000256" key="1">
    <source>
        <dbReference type="ARBA" id="ARBA00022741"/>
    </source>
</evidence>